<dbReference type="Gene3D" id="1.10.10.10">
    <property type="entry name" value="Winged helix-like DNA-binding domain superfamily/Winged helix DNA-binding domain"/>
    <property type="match status" value="1"/>
</dbReference>
<dbReference type="InterPro" id="IPR036388">
    <property type="entry name" value="WH-like_DNA-bd_sf"/>
</dbReference>
<evidence type="ECO:0000313" key="2">
    <source>
        <dbReference type="Proteomes" id="UP000033647"/>
    </source>
</evidence>
<sequence>MDARIDRDAHIRSLASSSRVRGQTWYEWFWRLGPPKAELRTTDAATSDILKAHFTELLDRVDPPDTFKARDVVEALTDKELRDLGYKKQEDAIPAVYELAFEMREFGDCELLRKGRVLGDEVGLRDLDGPIRIRKKEW</sequence>
<evidence type="ECO:0000313" key="1">
    <source>
        <dbReference type="EMBL" id="KJX95447.1"/>
    </source>
</evidence>
<dbReference type="InterPro" id="IPR021660">
    <property type="entry name" value="DUF3253"/>
</dbReference>
<reference evidence="1 2" key="1">
    <citation type="submission" date="2015-03" db="EMBL/GenBank/DDBJ databases">
        <title>RNA-seq based gene annotation and comparative genomics of four Zymoseptoria species reveal species-specific pathogenicity related genes and transposable element activity.</title>
        <authorList>
            <person name="Grandaubert J."/>
            <person name="Bhattacharyya A."/>
            <person name="Stukenbrock E.H."/>
        </authorList>
    </citation>
    <scope>NUCLEOTIDE SEQUENCE [LARGE SCALE GENOMIC DNA]</scope>
    <source>
        <strain evidence="1 2">Zb18110</strain>
    </source>
</reference>
<keyword evidence="2" id="KW-1185">Reference proteome</keyword>
<proteinExistence type="predicted"/>
<dbReference type="OrthoDB" id="2563170at2759"/>
<gene>
    <name evidence="1" type="ORF">TI39_contig4112g00015</name>
</gene>
<name>A0A0F4GER6_9PEZI</name>
<protein>
    <submittedName>
        <fullName evidence="1">Uncharacterized protein</fullName>
    </submittedName>
</protein>
<dbReference type="Pfam" id="PF11625">
    <property type="entry name" value="DUF3253"/>
    <property type="match status" value="1"/>
</dbReference>
<comment type="caution">
    <text evidence="1">The sequence shown here is derived from an EMBL/GenBank/DDBJ whole genome shotgun (WGS) entry which is preliminary data.</text>
</comment>
<dbReference type="Proteomes" id="UP000033647">
    <property type="component" value="Unassembled WGS sequence"/>
</dbReference>
<dbReference type="EMBL" id="LAFY01004072">
    <property type="protein sequence ID" value="KJX95447.1"/>
    <property type="molecule type" value="Genomic_DNA"/>
</dbReference>
<accession>A0A0F4GER6</accession>
<organism evidence="1 2">
    <name type="scientific">Zymoseptoria brevis</name>
    <dbReference type="NCBI Taxonomy" id="1047168"/>
    <lineage>
        <taxon>Eukaryota</taxon>
        <taxon>Fungi</taxon>
        <taxon>Dikarya</taxon>
        <taxon>Ascomycota</taxon>
        <taxon>Pezizomycotina</taxon>
        <taxon>Dothideomycetes</taxon>
        <taxon>Dothideomycetidae</taxon>
        <taxon>Mycosphaerellales</taxon>
        <taxon>Mycosphaerellaceae</taxon>
        <taxon>Zymoseptoria</taxon>
    </lineage>
</organism>
<dbReference type="AlphaFoldDB" id="A0A0F4GER6"/>